<proteinExistence type="evidence at transcript level"/>
<dbReference type="GO" id="GO:0006309">
    <property type="term" value="P:apoptotic DNA fragmentation"/>
    <property type="evidence" value="ECO:0007669"/>
    <property type="project" value="TreeGrafter"/>
</dbReference>
<protein>
    <submittedName>
        <fullName evidence="4">Putative deoxyribonuclease ii</fullName>
    </submittedName>
</protein>
<evidence type="ECO:0000256" key="3">
    <source>
        <dbReference type="SAM" id="SignalP"/>
    </source>
</evidence>
<sequence length="384" mass="44620">MWHVVKGLLTVLTLVEMVNSASVNHHHNVYCKNNLGNDVDWFVIYKLPKTKPRKNPPSRYINPFGGEIAYFDSTMAKSKKFPYWKENKFGIYHQDNPVAYTIRPLLEKKQSKHIAYVVYNDQVPKEFKGTRGGHSKGVLMVGPTTSVWLQHSVPRFPTMLHQGYYEYPESGRENAQLFLCLTVHTKSTVDTIAHHLRLQYANVYQRYLAWIKEKEYPEFYRLLHDDYVKGQETLANDTMFTLRKQKIQSVAKRSTWHHDIYTKIVAPFIVKSNLVVESWRNGAGGIVDKSCAYYSVTDVKTVKIVFESGWYTEFNYTEDHSKWAVAVPNPYFCFSSLNRMVSQFHRGGEVTCMENKILADLFRNSIADEDACKDWKGKTKSRKP</sequence>
<comment type="similarity">
    <text evidence="1">Belongs to the DNase II family.</text>
</comment>
<dbReference type="InterPro" id="IPR004947">
    <property type="entry name" value="DNase_II"/>
</dbReference>
<dbReference type="PANTHER" id="PTHR10858">
    <property type="entry name" value="DEOXYRIBONUCLEASE II"/>
    <property type="match status" value="1"/>
</dbReference>
<evidence type="ECO:0000256" key="1">
    <source>
        <dbReference type="ARBA" id="ARBA00007527"/>
    </source>
</evidence>
<name>A0A0K8R4Z4_IXORI</name>
<evidence type="ECO:0000313" key="4">
    <source>
        <dbReference type="EMBL" id="JAA66232.1"/>
    </source>
</evidence>
<feature type="chain" id="PRO_5005515780" evidence="3">
    <location>
        <begin position="21"/>
        <end position="384"/>
    </location>
</feature>
<dbReference type="CDD" id="cd09120">
    <property type="entry name" value="PLDc_DNaseII_1"/>
    <property type="match status" value="1"/>
</dbReference>
<keyword evidence="3" id="KW-0732">Signal</keyword>
<organism evidence="4">
    <name type="scientific">Ixodes ricinus</name>
    <name type="common">Common tick</name>
    <name type="synonym">Acarus ricinus</name>
    <dbReference type="NCBI Taxonomy" id="34613"/>
    <lineage>
        <taxon>Eukaryota</taxon>
        <taxon>Metazoa</taxon>
        <taxon>Ecdysozoa</taxon>
        <taxon>Arthropoda</taxon>
        <taxon>Chelicerata</taxon>
        <taxon>Arachnida</taxon>
        <taxon>Acari</taxon>
        <taxon>Parasitiformes</taxon>
        <taxon>Ixodida</taxon>
        <taxon>Ixodoidea</taxon>
        <taxon>Ixodidae</taxon>
        <taxon>Ixodinae</taxon>
        <taxon>Ixodes</taxon>
    </lineage>
</organism>
<dbReference type="AlphaFoldDB" id="A0A0K8R4Z4"/>
<feature type="signal peptide" evidence="3">
    <location>
        <begin position="1"/>
        <end position="20"/>
    </location>
</feature>
<keyword evidence="2" id="KW-0378">Hydrolase</keyword>
<dbReference type="EMBL" id="GADI01007576">
    <property type="protein sequence ID" value="JAA66232.1"/>
    <property type="molecule type" value="mRNA"/>
</dbReference>
<reference evidence="4" key="1">
    <citation type="submission" date="2012-12" db="EMBL/GenBank/DDBJ databases">
        <title>Identification and characterization of a phenylalanine ammonia-lyase gene family in Isatis indigotica Fort.</title>
        <authorList>
            <person name="Liu Q."/>
            <person name="Chen J."/>
            <person name="Zhou X."/>
            <person name="Di P."/>
            <person name="Xiao Y."/>
            <person name="Xuan H."/>
            <person name="Zhang L."/>
            <person name="Chen W."/>
        </authorList>
    </citation>
    <scope>NUCLEOTIDE SEQUENCE</scope>
    <source>
        <tissue evidence="4">Salivary gland</tissue>
    </source>
</reference>
<evidence type="ECO:0000256" key="2">
    <source>
        <dbReference type="ARBA" id="ARBA00022801"/>
    </source>
</evidence>
<dbReference type="PANTHER" id="PTHR10858:SF23">
    <property type="entry name" value="DEOXYRIBONUCLEASE II"/>
    <property type="match status" value="1"/>
</dbReference>
<dbReference type="GO" id="GO:0004531">
    <property type="term" value="F:deoxyribonuclease II activity"/>
    <property type="evidence" value="ECO:0007669"/>
    <property type="project" value="InterPro"/>
</dbReference>
<accession>A0A0K8R4Z4</accession>
<dbReference type="Pfam" id="PF03265">
    <property type="entry name" value="DNase_II"/>
    <property type="match status" value="1"/>
</dbReference>